<name>A0A1T4ZTV6_9SPHN</name>
<reference evidence="2" key="1">
    <citation type="submission" date="2017-02" db="EMBL/GenBank/DDBJ databases">
        <authorList>
            <person name="Varghese N."/>
            <person name="Submissions S."/>
        </authorList>
    </citation>
    <scope>NUCLEOTIDE SEQUENCE [LARGE SCALE GENOMIC DNA]</scope>
    <source>
        <strain evidence="2">UM2</strain>
    </source>
</reference>
<dbReference type="EMBL" id="FUYM01000001">
    <property type="protein sequence ID" value="SKB26214.1"/>
    <property type="molecule type" value="Genomic_DNA"/>
</dbReference>
<dbReference type="STRING" id="439228.SAMN06295920_101227"/>
<protein>
    <submittedName>
        <fullName evidence="1">Uncharacterized protein</fullName>
    </submittedName>
</protein>
<gene>
    <name evidence="1" type="ORF">SAMN06295920_101227</name>
</gene>
<evidence type="ECO:0000313" key="1">
    <source>
        <dbReference type="EMBL" id="SKB26214.1"/>
    </source>
</evidence>
<dbReference type="RefSeq" id="WP_377266427.1">
    <property type="nucleotide sequence ID" value="NZ_JBHLWD010000008.1"/>
</dbReference>
<keyword evidence="2" id="KW-1185">Reference proteome</keyword>
<accession>A0A1T4ZTV6</accession>
<proteinExistence type="predicted"/>
<dbReference type="AlphaFoldDB" id="A0A1T4ZTV6"/>
<organism evidence="1 2">
    <name type="scientific">Rhizorhabdus histidinilytica</name>
    <dbReference type="NCBI Taxonomy" id="439228"/>
    <lineage>
        <taxon>Bacteria</taxon>
        <taxon>Pseudomonadati</taxon>
        <taxon>Pseudomonadota</taxon>
        <taxon>Alphaproteobacteria</taxon>
        <taxon>Sphingomonadales</taxon>
        <taxon>Sphingomonadaceae</taxon>
        <taxon>Rhizorhabdus</taxon>
    </lineage>
</organism>
<dbReference type="Proteomes" id="UP000189818">
    <property type="component" value="Unassembled WGS sequence"/>
</dbReference>
<evidence type="ECO:0000313" key="2">
    <source>
        <dbReference type="Proteomes" id="UP000189818"/>
    </source>
</evidence>
<sequence length="103" mass="11216">MIDIGDPDGGTVSRFDIVARPDPQTLARLINHFAQRALIPSIVEAREANGMMQVAIEQPGLSVHEAGIVADKMRNSWLVEEVSLRCGNVRQIPLSEAVIDRAA</sequence>